<accession>A0ABN2RVS0</accession>
<gene>
    <name evidence="2" type="ORF">GCM10009777_05750</name>
</gene>
<keyword evidence="1" id="KW-1133">Transmembrane helix</keyword>
<dbReference type="Proteomes" id="UP001500326">
    <property type="component" value="Unassembled WGS sequence"/>
</dbReference>
<sequence length="348" mass="36151">MLIALADAGGYVDDAVESLANDNVYVSSEVPDASALSSVLDQQIGDASIGVAVFSDNAALEASGPEIVSQLAAAHPEYNTIIVAVGDDLSAGSRVLDRGEAMQIANEAESSAGSLEDALTGTVQGVVTASDTPPVSGADVSGGLVIGLAIGAAVVVGGIVGVVAVIRRRRRPAPAEAEEAPVPETVSAQVQTLHALSAEYAAAGLAGHPIAAQTSQDLDAIADNVTQLFERLAGKGSEDQRQLAEIEYGDKLAKLLAAADRHYLLDILIHPNLWDDPDERVSEVRDAVVAVSEQLVDNIKQVNAQRALHFQVSLDSLIGRRKELRDWDRAFRRADDDGSLSGEPAAGA</sequence>
<evidence type="ECO:0000313" key="3">
    <source>
        <dbReference type="Proteomes" id="UP001500326"/>
    </source>
</evidence>
<dbReference type="EMBL" id="BAAAOH010000001">
    <property type="protein sequence ID" value="GAA1975702.1"/>
    <property type="molecule type" value="Genomic_DNA"/>
</dbReference>
<keyword evidence="3" id="KW-1185">Reference proteome</keyword>
<feature type="transmembrane region" description="Helical" evidence="1">
    <location>
        <begin position="144"/>
        <end position="166"/>
    </location>
</feature>
<evidence type="ECO:0000313" key="2">
    <source>
        <dbReference type="EMBL" id="GAA1975702.1"/>
    </source>
</evidence>
<keyword evidence="1" id="KW-0472">Membrane</keyword>
<dbReference type="RefSeq" id="WP_344058341.1">
    <property type="nucleotide sequence ID" value="NZ_BAAAOH010000001.1"/>
</dbReference>
<evidence type="ECO:0000256" key="1">
    <source>
        <dbReference type="SAM" id="Phobius"/>
    </source>
</evidence>
<protein>
    <submittedName>
        <fullName evidence="2">Uncharacterized protein</fullName>
    </submittedName>
</protein>
<organism evidence="2 3">
    <name type="scientific">Microbacterium pumilum</name>
    <dbReference type="NCBI Taxonomy" id="344165"/>
    <lineage>
        <taxon>Bacteria</taxon>
        <taxon>Bacillati</taxon>
        <taxon>Actinomycetota</taxon>
        <taxon>Actinomycetes</taxon>
        <taxon>Micrococcales</taxon>
        <taxon>Microbacteriaceae</taxon>
        <taxon>Microbacterium</taxon>
    </lineage>
</organism>
<keyword evidence="1" id="KW-0812">Transmembrane</keyword>
<comment type="caution">
    <text evidence="2">The sequence shown here is derived from an EMBL/GenBank/DDBJ whole genome shotgun (WGS) entry which is preliminary data.</text>
</comment>
<name>A0ABN2RVS0_9MICO</name>
<reference evidence="2 3" key="1">
    <citation type="journal article" date="2019" name="Int. J. Syst. Evol. Microbiol.">
        <title>The Global Catalogue of Microorganisms (GCM) 10K type strain sequencing project: providing services to taxonomists for standard genome sequencing and annotation.</title>
        <authorList>
            <consortium name="The Broad Institute Genomics Platform"/>
            <consortium name="The Broad Institute Genome Sequencing Center for Infectious Disease"/>
            <person name="Wu L."/>
            <person name="Ma J."/>
        </authorList>
    </citation>
    <scope>NUCLEOTIDE SEQUENCE [LARGE SCALE GENOMIC DNA]</scope>
    <source>
        <strain evidence="2 3">JCM 14902</strain>
    </source>
</reference>
<proteinExistence type="predicted"/>